<dbReference type="GO" id="GO:0016740">
    <property type="term" value="F:transferase activity"/>
    <property type="evidence" value="ECO:0007669"/>
    <property type="project" value="UniProtKB-KW"/>
</dbReference>
<name>B0DJA5_LACBS</name>
<dbReference type="Pfam" id="PF03142">
    <property type="entry name" value="Chitin_synth_2"/>
    <property type="match status" value="1"/>
</dbReference>
<keyword evidence="1" id="KW-0808">Transferase</keyword>
<gene>
    <name evidence="1" type="ORF">LACBIDRAFT_303296</name>
</gene>
<dbReference type="RefSeq" id="XP_001883927.1">
    <property type="nucleotide sequence ID" value="XM_001883892.1"/>
</dbReference>
<dbReference type="HOGENOM" id="CLU_1098646_0_0_1"/>
<proteinExistence type="predicted"/>
<evidence type="ECO:0000313" key="1">
    <source>
        <dbReference type="EMBL" id="EDR05369.1"/>
    </source>
</evidence>
<organism evidence="2">
    <name type="scientific">Laccaria bicolor (strain S238N-H82 / ATCC MYA-4686)</name>
    <name type="common">Bicoloured deceiver</name>
    <name type="synonym">Laccaria laccata var. bicolor</name>
    <dbReference type="NCBI Taxonomy" id="486041"/>
    <lineage>
        <taxon>Eukaryota</taxon>
        <taxon>Fungi</taxon>
        <taxon>Dikarya</taxon>
        <taxon>Basidiomycota</taxon>
        <taxon>Agaricomycotina</taxon>
        <taxon>Agaricomycetes</taxon>
        <taxon>Agaricomycetidae</taxon>
        <taxon>Agaricales</taxon>
        <taxon>Agaricineae</taxon>
        <taxon>Hydnangiaceae</taxon>
        <taxon>Laccaria</taxon>
    </lineage>
</organism>
<keyword evidence="2" id="KW-1185">Reference proteome</keyword>
<dbReference type="Proteomes" id="UP000001194">
    <property type="component" value="Unassembled WGS sequence"/>
</dbReference>
<dbReference type="InParanoid" id="B0DJA5"/>
<accession>B0DJA5</accession>
<dbReference type="EMBL" id="DS547113">
    <property type="protein sequence ID" value="EDR05369.1"/>
    <property type="molecule type" value="Genomic_DNA"/>
</dbReference>
<dbReference type="GeneID" id="6079688"/>
<dbReference type="OrthoDB" id="370884at2759"/>
<dbReference type="STRING" id="486041.B0DJA5"/>
<reference evidence="1 2" key="1">
    <citation type="journal article" date="2008" name="Nature">
        <title>The genome of Laccaria bicolor provides insights into mycorrhizal symbiosis.</title>
        <authorList>
            <person name="Martin F."/>
            <person name="Aerts A."/>
            <person name="Ahren D."/>
            <person name="Brun A."/>
            <person name="Danchin E.G.J."/>
            <person name="Duchaussoy F."/>
            <person name="Gibon J."/>
            <person name="Kohler A."/>
            <person name="Lindquist E."/>
            <person name="Pereda V."/>
            <person name="Salamov A."/>
            <person name="Shapiro H.J."/>
            <person name="Wuyts J."/>
            <person name="Blaudez D."/>
            <person name="Buee M."/>
            <person name="Brokstein P."/>
            <person name="Canbaeck B."/>
            <person name="Cohen D."/>
            <person name="Courty P.E."/>
            <person name="Coutinho P.M."/>
            <person name="Delaruelle C."/>
            <person name="Detter J.C."/>
            <person name="Deveau A."/>
            <person name="DiFazio S."/>
            <person name="Duplessis S."/>
            <person name="Fraissinet-Tachet L."/>
            <person name="Lucic E."/>
            <person name="Frey-Klett P."/>
            <person name="Fourrey C."/>
            <person name="Feussner I."/>
            <person name="Gay G."/>
            <person name="Grimwood J."/>
            <person name="Hoegger P.J."/>
            <person name="Jain P."/>
            <person name="Kilaru S."/>
            <person name="Labbe J."/>
            <person name="Lin Y.C."/>
            <person name="Legue V."/>
            <person name="Le Tacon F."/>
            <person name="Marmeisse R."/>
            <person name="Melayah D."/>
            <person name="Montanini B."/>
            <person name="Muratet M."/>
            <person name="Nehls U."/>
            <person name="Niculita-Hirzel H."/>
            <person name="Oudot-Le Secq M.P."/>
            <person name="Peter M."/>
            <person name="Quesneville H."/>
            <person name="Rajashekar B."/>
            <person name="Reich M."/>
            <person name="Rouhier N."/>
            <person name="Schmutz J."/>
            <person name="Yin T."/>
            <person name="Chalot M."/>
            <person name="Henrissat B."/>
            <person name="Kuees U."/>
            <person name="Lucas S."/>
            <person name="Van de Peer Y."/>
            <person name="Podila G.K."/>
            <person name="Polle A."/>
            <person name="Pukkila P.J."/>
            <person name="Richardson P.M."/>
            <person name="Rouze P."/>
            <person name="Sanders I.R."/>
            <person name="Stajich J.E."/>
            <person name="Tunlid A."/>
            <person name="Tuskan G."/>
            <person name="Grigoriev I.V."/>
        </authorList>
    </citation>
    <scope>NUCLEOTIDE SEQUENCE [LARGE SCALE GENOMIC DNA]</scope>
    <source>
        <strain evidence="2">S238N-H82 / ATCC MYA-4686</strain>
    </source>
</reference>
<dbReference type="AlphaFoldDB" id="B0DJA5"/>
<sequence length="253" mass="28010">MECRSFGFKFLASIDFGSVRAPAQKDSAPNWGPEPLSLMSLGEGAKPAGSILAFGKPYGRSRPGKHGKRYCQMLLMHFLNKVHYNCTTNPLELEMYRQIKNVMGVFVRVLVHGGLGSPHLCLLSVRGETDLANAKQSLKTMICYDFPSLCKGVSETFWICTYLRRCFTLYRLRTRDAHKPLIISNQLGEHRSYLVVPQSLPALQNSVHPGCSSIHCGSCPAAAYIVYLTYLVAGEGKFIPTLSLIMIAAIYGI</sequence>
<evidence type="ECO:0000313" key="2">
    <source>
        <dbReference type="Proteomes" id="UP000001194"/>
    </source>
</evidence>
<protein>
    <submittedName>
        <fullName evidence="1">Glycosyltransferase family 2 protein</fullName>
    </submittedName>
</protein>
<dbReference type="KEGG" id="lbc:LACBIDRAFT_303296"/>